<keyword evidence="1" id="KW-0805">Transcription regulation</keyword>
<dbReference type="GO" id="GO:0003700">
    <property type="term" value="F:DNA-binding transcription factor activity"/>
    <property type="evidence" value="ECO:0007669"/>
    <property type="project" value="TreeGrafter"/>
</dbReference>
<dbReference type="SUPFAM" id="SSF46689">
    <property type="entry name" value="Homeodomain-like"/>
    <property type="match status" value="1"/>
</dbReference>
<dbReference type="PROSITE" id="PS50977">
    <property type="entry name" value="HTH_TETR_2"/>
    <property type="match status" value="1"/>
</dbReference>
<keyword evidence="7" id="KW-1185">Reference proteome</keyword>
<dbReference type="EMBL" id="MPIN01000018">
    <property type="protein sequence ID" value="OJH34525.1"/>
    <property type="molecule type" value="Genomic_DNA"/>
</dbReference>
<dbReference type="InterPro" id="IPR001647">
    <property type="entry name" value="HTH_TetR"/>
</dbReference>
<dbReference type="InterPro" id="IPR036271">
    <property type="entry name" value="Tet_transcr_reg_TetR-rel_C_sf"/>
</dbReference>
<evidence type="ECO:0000313" key="7">
    <source>
        <dbReference type="Proteomes" id="UP000182229"/>
    </source>
</evidence>
<dbReference type="Pfam" id="PF00440">
    <property type="entry name" value="TetR_N"/>
    <property type="match status" value="1"/>
</dbReference>
<evidence type="ECO:0000256" key="4">
    <source>
        <dbReference type="PROSITE-ProRule" id="PRU00335"/>
    </source>
</evidence>
<evidence type="ECO:0000256" key="3">
    <source>
        <dbReference type="ARBA" id="ARBA00023163"/>
    </source>
</evidence>
<dbReference type="GO" id="GO:0000976">
    <property type="term" value="F:transcription cis-regulatory region binding"/>
    <property type="evidence" value="ECO:0007669"/>
    <property type="project" value="TreeGrafter"/>
</dbReference>
<dbReference type="PANTHER" id="PTHR30055:SF234">
    <property type="entry name" value="HTH-TYPE TRANSCRIPTIONAL REGULATOR BETI"/>
    <property type="match status" value="1"/>
</dbReference>
<feature type="domain" description="HTH tetR-type" evidence="5">
    <location>
        <begin position="3"/>
        <end position="63"/>
    </location>
</feature>
<protein>
    <recommendedName>
        <fullName evidence="5">HTH tetR-type domain-containing protein</fullName>
    </recommendedName>
</protein>
<dbReference type="SUPFAM" id="SSF48498">
    <property type="entry name" value="Tetracyclin repressor-like, C-terminal domain"/>
    <property type="match status" value="1"/>
</dbReference>
<dbReference type="Gene3D" id="1.10.357.10">
    <property type="entry name" value="Tetracycline Repressor, domain 2"/>
    <property type="match status" value="1"/>
</dbReference>
<dbReference type="InterPro" id="IPR009057">
    <property type="entry name" value="Homeodomain-like_sf"/>
</dbReference>
<organism evidence="6 7">
    <name type="scientific">Cystobacter ferrugineus</name>
    <dbReference type="NCBI Taxonomy" id="83449"/>
    <lineage>
        <taxon>Bacteria</taxon>
        <taxon>Pseudomonadati</taxon>
        <taxon>Myxococcota</taxon>
        <taxon>Myxococcia</taxon>
        <taxon>Myxococcales</taxon>
        <taxon>Cystobacterineae</taxon>
        <taxon>Archangiaceae</taxon>
        <taxon>Cystobacter</taxon>
    </lineage>
</organism>
<dbReference type="Proteomes" id="UP000182229">
    <property type="component" value="Unassembled WGS sequence"/>
</dbReference>
<dbReference type="PROSITE" id="PS01081">
    <property type="entry name" value="HTH_TETR_1"/>
    <property type="match status" value="1"/>
</dbReference>
<gene>
    <name evidence="6" type="ORF">BON30_42720</name>
</gene>
<sequence length="195" mass="21113">MSSEAREAVLSAAGEIFGRFGFKKASVEDIARLAGIGKGTVYLHFESKEALFEAVLRQSLTQDAAELLRLVDRAETPEAKLKAFFEGKVARSLQVANWGLLSAEHALEMAKAGKRVVDEFQAQDIDLVTSILKAGRDAGAFHATDLKMISHGILDLIQGSTGKILADDATYDAKRPLDAIFELILRGLAARPTSR</sequence>
<dbReference type="RefSeq" id="WP_071904356.1">
    <property type="nucleotide sequence ID" value="NZ_MPIN01000018.1"/>
</dbReference>
<dbReference type="FunFam" id="1.10.10.60:FF:000141">
    <property type="entry name" value="TetR family transcriptional regulator"/>
    <property type="match status" value="1"/>
</dbReference>
<keyword evidence="3" id="KW-0804">Transcription</keyword>
<dbReference type="InterPro" id="IPR050109">
    <property type="entry name" value="HTH-type_TetR-like_transc_reg"/>
</dbReference>
<dbReference type="InterPro" id="IPR023772">
    <property type="entry name" value="DNA-bd_HTH_TetR-type_CS"/>
</dbReference>
<name>A0A1L9AWY4_9BACT</name>
<evidence type="ECO:0000256" key="2">
    <source>
        <dbReference type="ARBA" id="ARBA00023125"/>
    </source>
</evidence>
<proteinExistence type="predicted"/>
<dbReference type="PRINTS" id="PR00455">
    <property type="entry name" value="HTHTETR"/>
</dbReference>
<keyword evidence="2 4" id="KW-0238">DNA-binding</keyword>
<reference evidence="7" key="1">
    <citation type="submission" date="2016-11" db="EMBL/GenBank/DDBJ databases">
        <authorList>
            <person name="Shukria A."/>
            <person name="Stevens D.C."/>
        </authorList>
    </citation>
    <scope>NUCLEOTIDE SEQUENCE [LARGE SCALE GENOMIC DNA]</scope>
    <source>
        <strain evidence="7">Cbfe23</strain>
    </source>
</reference>
<evidence type="ECO:0000313" key="6">
    <source>
        <dbReference type="EMBL" id="OJH34525.1"/>
    </source>
</evidence>
<feature type="DNA-binding region" description="H-T-H motif" evidence="4">
    <location>
        <begin position="26"/>
        <end position="45"/>
    </location>
</feature>
<accession>A0A1L9AWY4</accession>
<dbReference type="AlphaFoldDB" id="A0A1L9AWY4"/>
<dbReference type="OrthoDB" id="5431414at2"/>
<evidence type="ECO:0000259" key="5">
    <source>
        <dbReference type="PROSITE" id="PS50977"/>
    </source>
</evidence>
<dbReference type="Gene3D" id="1.10.10.60">
    <property type="entry name" value="Homeodomain-like"/>
    <property type="match status" value="1"/>
</dbReference>
<reference evidence="6 7" key="2">
    <citation type="submission" date="2016-12" db="EMBL/GenBank/DDBJ databases">
        <title>Draft Genome Sequence of Cystobacter ferrugineus Strain Cbfe23.</title>
        <authorList>
            <person name="Akbar S."/>
            <person name="Dowd S.E."/>
            <person name="Stevens D.C."/>
        </authorList>
    </citation>
    <scope>NUCLEOTIDE SEQUENCE [LARGE SCALE GENOMIC DNA]</scope>
    <source>
        <strain evidence="6 7">Cbfe23</strain>
    </source>
</reference>
<dbReference type="PANTHER" id="PTHR30055">
    <property type="entry name" value="HTH-TYPE TRANSCRIPTIONAL REGULATOR RUTR"/>
    <property type="match status" value="1"/>
</dbReference>
<dbReference type="STRING" id="83449.BON30_42720"/>
<comment type="caution">
    <text evidence="6">The sequence shown here is derived from an EMBL/GenBank/DDBJ whole genome shotgun (WGS) entry which is preliminary data.</text>
</comment>
<evidence type="ECO:0000256" key="1">
    <source>
        <dbReference type="ARBA" id="ARBA00023015"/>
    </source>
</evidence>